<dbReference type="Proteomes" id="UP001178507">
    <property type="component" value="Unassembled WGS sequence"/>
</dbReference>
<name>A0AA36MK14_9DINO</name>
<feature type="compositionally biased region" description="Polar residues" evidence="2">
    <location>
        <begin position="148"/>
        <end position="166"/>
    </location>
</feature>
<comment type="caution">
    <text evidence="3">The sequence shown here is derived from an EMBL/GenBank/DDBJ whole genome shotgun (WGS) entry which is preliminary data.</text>
</comment>
<feature type="region of interest" description="Disordered" evidence="2">
    <location>
        <begin position="129"/>
        <end position="172"/>
    </location>
</feature>
<keyword evidence="1" id="KW-0694">RNA-binding</keyword>
<protein>
    <recommendedName>
        <fullName evidence="5">K Homology domain-containing protein</fullName>
    </recommendedName>
</protein>
<dbReference type="AlphaFoldDB" id="A0AA36MK14"/>
<organism evidence="3 4">
    <name type="scientific">Effrenium voratum</name>
    <dbReference type="NCBI Taxonomy" id="2562239"/>
    <lineage>
        <taxon>Eukaryota</taxon>
        <taxon>Sar</taxon>
        <taxon>Alveolata</taxon>
        <taxon>Dinophyceae</taxon>
        <taxon>Suessiales</taxon>
        <taxon>Symbiodiniaceae</taxon>
        <taxon>Effrenium</taxon>
    </lineage>
</organism>
<dbReference type="EMBL" id="CAUJNA010000002">
    <property type="protein sequence ID" value="CAJ1370142.1"/>
    <property type="molecule type" value="Genomic_DNA"/>
</dbReference>
<evidence type="ECO:0008006" key="5">
    <source>
        <dbReference type="Google" id="ProtNLM"/>
    </source>
</evidence>
<dbReference type="PROSITE" id="PS50084">
    <property type="entry name" value="KH_TYPE_1"/>
    <property type="match status" value="1"/>
</dbReference>
<proteinExistence type="predicted"/>
<dbReference type="GO" id="GO:0003723">
    <property type="term" value="F:RNA binding"/>
    <property type="evidence" value="ECO:0007669"/>
    <property type="project" value="UniProtKB-UniRule"/>
</dbReference>
<accession>A0AA36MK14</accession>
<feature type="region of interest" description="Disordered" evidence="2">
    <location>
        <begin position="201"/>
        <end position="221"/>
    </location>
</feature>
<evidence type="ECO:0000256" key="2">
    <source>
        <dbReference type="SAM" id="MobiDB-lite"/>
    </source>
</evidence>
<reference evidence="3" key="1">
    <citation type="submission" date="2023-08" db="EMBL/GenBank/DDBJ databases">
        <authorList>
            <person name="Chen Y."/>
            <person name="Shah S."/>
            <person name="Dougan E. K."/>
            <person name="Thang M."/>
            <person name="Chan C."/>
        </authorList>
    </citation>
    <scope>NUCLEOTIDE SEQUENCE</scope>
</reference>
<evidence type="ECO:0000256" key="1">
    <source>
        <dbReference type="PROSITE-ProRule" id="PRU00117"/>
    </source>
</evidence>
<sequence length="361" mass="38727">MIGKGGKNMAEFEKLTGCNVRMSVVNVCFPGTLDRMLAVGATSRSGRVKAPPLAQFLRRREAQPQPSSDDKDTVGVQEALRHFRKEEEKKERERLAPKESYPDFLTVKAPPAEYLEEVRERRLRLMAQEKARRRARGKGRLDGAELASSAQSGSDPSAGSSQTGSEPTGLGGYVYAPTDLAERNAEAAFAARVARVAREDWGQVGQRSRDPAPAPLRSRNDDFGGAWTDVAGREYELAQSGSVVTVVGEGDGACGLAMRNELTMFGRIGTLVDDLIRWSDGSVWARQDAAPASAGSGGSGGSARAKNPLGAASWKARRLAPDLADLFAEDGPASSSRGGIEEEPLPEQRLWFAPWVGNAGL</sequence>
<evidence type="ECO:0000313" key="4">
    <source>
        <dbReference type="Proteomes" id="UP001178507"/>
    </source>
</evidence>
<evidence type="ECO:0000313" key="3">
    <source>
        <dbReference type="EMBL" id="CAJ1370142.1"/>
    </source>
</evidence>
<gene>
    <name evidence="3" type="ORF">EVOR1521_LOCUS783</name>
</gene>
<keyword evidence="4" id="KW-1185">Reference proteome</keyword>